<proteinExistence type="predicted"/>
<dbReference type="OMA" id="PGQTEIH"/>
<evidence type="ECO:0000256" key="6">
    <source>
        <dbReference type="ARBA" id="ARBA00023027"/>
    </source>
</evidence>
<dbReference type="InterPro" id="IPR020084">
    <property type="entry name" value="NUDIX_hydrolase_CS"/>
</dbReference>
<evidence type="ECO:0000256" key="4">
    <source>
        <dbReference type="ARBA" id="ARBA00022801"/>
    </source>
</evidence>
<dbReference type="GeneID" id="100492118"/>
<dbReference type="KEGG" id="xtr:100492118"/>
<dbReference type="InterPro" id="IPR015376">
    <property type="entry name" value="Znr_NADH_PPase"/>
</dbReference>
<dbReference type="Ensembl" id="ENSXETT00000013531">
    <property type="protein sequence ID" value="ENSXETP00000013531"/>
    <property type="gene ID" value="ENSXETG00000006153"/>
</dbReference>
<keyword evidence="6" id="KW-0520">NAD</keyword>
<evidence type="ECO:0000313" key="15">
    <source>
        <dbReference type="Xenbase" id="XB-GENE-987788"/>
    </source>
</evidence>
<dbReference type="PaxDb" id="8364-ENSXETP00000022051"/>
<keyword evidence="4" id="KW-0378">Hydrolase</keyword>
<evidence type="ECO:0000256" key="5">
    <source>
        <dbReference type="ARBA" id="ARBA00022842"/>
    </source>
</evidence>
<organism evidence="11">
    <name type="scientific">Xenopus tropicalis</name>
    <name type="common">Western clawed frog</name>
    <name type="synonym">Silurana tropicalis</name>
    <dbReference type="NCBI Taxonomy" id="8364"/>
    <lineage>
        <taxon>Eukaryota</taxon>
        <taxon>Metazoa</taxon>
        <taxon>Chordata</taxon>
        <taxon>Craniata</taxon>
        <taxon>Vertebrata</taxon>
        <taxon>Euteleostomi</taxon>
        <taxon>Amphibia</taxon>
        <taxon>Batrachia</taxon>
        <taxon>Anura</taxon>
        <taxon>Pipoidea</taxon>
        <taxon>Pipidae</taxon>
        <taxon>Xenopodinae</taxon>
        <taxon>Xenopus</taxon>
        <taxon>Silurana</taxon>
    </lineage>
</organism>
<evidence type="ECO:0000313" key="14">
    <source>
        <dbReference type="RefSeq" id="XP_012823106.1"/>
    </source>
</evidence>
<gene>
    <name evidence="11 13 14 15" type="primary">nudt13</name>
</gene>
<dbReference type="Gene3D" id="3.90.79.20">
    <property type="match status" value="1"/>
</dbReference>
<evidence type="ECO:0000313" key="13">
    <source>
        <dbReference type="RefSeq" id="XP_002936012.1"/>
    </source>
</evidence>
<name>F7E3P1_XENTR</name>
<dbReference type="Pfam" id="PF00293">
    <property type="entry name" value="NUDIX"/>
    <property type="match status" value="1"/>
</dbReference>
<evidence type="ECO:0000256" key="3">
    <source>
        <dbReference type="ARBA" id="ARBA00022723"/>
    </source>
</evidence>
<evidence type="ECO:0000256" key="9">
    <source>
        <dbReference type="ARBA" id="ARBA00049264"/>
    </source>
</evidence>
<dbReference type="Pfam" id="PF09297">
    <property type="entry name" value="Zn_ribbon_NUD"/>
    <property type="match status" value="1"/>
</dbReference>
<dbReference type="PROSITE" id="PS51462">
    <property type="entry name" value="NUDIX"/>
    <property type="match status" value="1"/>
</dbReference>
<dbReference type="Xenbase" id="XB-GENE-987788">
    <property type="gene designation" value="nudt13"/>
</dbReference>
<reference evidence="13 14" key="3">
    <citation type="submission" date="2025-04" db="UniProtKB">
        <authorList>
            <consortium name="RefSeq"/>
        </authorList>
    </citation>
    <scope>IDENTIFICATION</scope>
    <source>
        <strain evidence="13 14">Nigerian</strain>
        <tissue evidence="13 14">Liver and blood</tissue>
    </source>
</reference>
<evidence type="ECO:0000256" key="2">
    <source>
        <dbReference type="ARBA" id="ARBA00012381"/>
    </source>
</evidence>
<dbReference type="Reactome" id="R-XTR-499943">
    <property type="pathway name" value="Interconversion of nucleotide di- and triphosphates"/>
</dbReference>
<comment type="catalytic activity">
    <reaction evidence="8">
        <text>NAD(+) + H2O = beta-nicotinamide D-ribonucleotide + AMP + 2 H(+)</text>
        <dbReference type="Rhea" id="RHEA:11800"/>
        <dbReference type="ChEBI" id="CHEBI:14649"/>
        <dbReference type="ChEBI" id="CHEBI:15377"/>
        <dbReference type="ChEBI" id="CHEBI:15378"/>
        <dbReference type="ChEBI" id="CHEBI:57540"/>
        <dbReference type="ChEBI" id="CHEBI:456215"/>
        <dbReference type="EC" id="3.6.1.22"/>
    </reaction>
    <physiologicalReaction direction="left-to-right" evidence="8">
        <dbReference type="Rhea" id="RHEA:11801"/>
    </physiologicalReaction>
</comment>
<reference evidence="11" key="2">
    <citation type="submission" date="2011-06" db="UniProtKB">
        <authorList>
            <consortium name="Ensembl"/>
        </authorList>
    </citation>
    <scope>IDENTIFICATION</scope>
</reference>
<evidence type="ECO:0000313" key="12">
    <source>
        <dbReference type="Proteomes" id="UP000008143"/>
    </source>
</evidence>
<dbReference type="RefSeq" id="XP_012823106.1">
    <property type="nucleotide sequence ID" value="XM_012967652.3"/>
</dbReference>
<accession>F7E3P1</accession>
<dbReference type="InterPro" id="IPR049734">
    <property type="entry name" value="NudC-like_C"/>
</dbReference>
<reference evidence="11" key="1">
    <citation type="journal article" date="2010" name="Science">
        <title>The genome of the Western clawed frog Xenopus tropicalis.</title>
        <authorList>
            <person name="Hellsten U."/>
            <person name="Harland R.M."/>
            <person name="Gilchrist M.J."/>
            <person name="Hendrix D."/>
            <person name="Jurka J."/>
            <person name="Kapitonov V."/>
            <person name="Ovcharenko I."/>
            <person name="Putnam N.H."/>
            <person name="Shu S."/>
            <person name="Taher L."/>
            <person name="Blitz I.L."/>
            <person name="Blumberg B."/>
            <person name="Dichmann D.S."/>
            <person name="Dubchak I."/>
            <person name="Amaya E."/>
            <person name="Detter J.C."/>
            <person name="Fletcher R."/>
            <person name="Gerhard D.S."/>
            <person name="Goodstein D."/>
            <person name="Graves T."/>
            <person name="Grigoriev I.V."/>
            <person name="Grimwood J."/>
            <person name="Kawashima T."/>
            <person name="Lindquist E."/>
            <person name="Lucas S.M."/>
            <person name="Mead P.E."/>
            <person name="Mitros T."/>
            <person name="Ogino H."/>
            <person name="Ohta Y."/>
            <person name="Poliakov A.V."/>
            <person name="Pollet N."/>
            <person name="Robert J."/>
            <person name="Salamov A."/>
            <person name="Sater A.K."/>
            <person name="Schmutz J."/>
            <person name="Terry A."/>
            <person name="Vize P.D."/>
            <person name="Warren W.C."/>
            <person name="Wells D."/>
            <person name="Wills A."/>
            <person name="Wilson R.K."/>
            <person name="Zimmerman L.B."/>
            <person name="Zorn A.M."/>
            <person name="Grainger R."/>
            <person name="Grammer T."/>
            <person name="Khokha M.K."/>
            <person name="Richardson P.M."/>
            <person name="Rokhsar D.S."/>
        </authorList>
    </citation>
    <scope>NUCLEOTIDE SEQUENCE [LARGE SCALE GENOMIC DNA]</scope>
    <source>
        <strain evidence="11">Nigerian</strain>
    </source>
</reference>
<dbReference type="eggNOG" id="KOG3084">
    <property type="taxonomic scope" value="Eukaryota"/>
</dbReference>
<comment type="cofactor">
    <cofactor evidence="1">
        <name>Mg(2+)</name>
        <dbReference type="ChEBI" id="CHEBI:18420"/>
    </cofactor>
</comment>
<dbReference type="OrthoDB" id="10249612at2759"/>
<dbReference type="ExpressionAtlas" id="F7E3P1">
    <property type="expression patterns" value="baseline"/>
</dbReference>
<dbReference type="InterPro" id="IPR000086">
    <property type="entry name" value="NUDIX_hydrolase_dom"/>
</dbReference>
<dbReference type="NCBIfam" id="NF001299">
    <property type="entry name" value="PRK00241.1"/>
    <property type="match status" value="1"/>
</dbReference>
<protein>
    <recommendedName>
        <fullName evidence="2">NAD(+) diphosphatase</fullName>
        <ecNumber evidence="2">3.6.1.22</ecNumber>
    </recommendedName>
</protein>
<dbReference type="AGR" id="Xenbase:XB-GENE-987788"/>
<evidence type="ECO:0000313" key="11">
    <source>
        <dbReference type="Ensembl" id="ENSXETP00000013531"/>
    </source>
</evidence>
<dbReference type="GeneTree" id="ENSGT00940000158879"/>
<dbReference type="PROSITE" id="PS00893">
    <property type="entry name" value="NUDIX_BOX"/>
    <property type="match status" value="1"/>
</dbReference>
<dbReference type="InterPro" id="IPR015797">
    <property type="entry name" value="NUDIX_hydrolase-like_dom_sf"/>
</dbReference>
<dbReference type="InterPro" id="IPR015375">
    <property type="entry name" value="NADH_PPase-like_N"/>
</dbReference>
<dbReference type="GO" id="GO:0016787">
    <property type="term" value="F:hydrolase activity"/>
    <property type="evidence" value="ECO:0007669"/>
    <property type="project" value="UniProtKB-KW"/>
</dbReference>
<dbReference type="GO" id="GO:0046872">
    <property type="term" value="F:metal ion binding"/>
    <property type="evidence" value="ECO:0007669"/>
    <property type="project" value="UniProtKB-KW"/>
</dbReference>
<keyword evidence="5" id="KW-0460">Magnesium</keyword>
<comment type="catalytic activity">
    <reaction evidence="9">
        <text>NADH + H2O = reduced beta-nicotinamide D-ribonucleotide + AMP + 2 H(+)</text>
        <dbReference type="Rhea" id="RHEA:48868"/>
        <dbReference type="ChEBI" id="CHEBI:15377"/>
        <dbReference type="ChEBI" id="CHEBI:15378"/>
        <dbReference type="ChEBI" id="CHEBI:57945"/>
        <dbReference type="ChEBI" id="CHEBI:90832"/>
        <dbReference type="ChEBI" id="CHEBI:456215"/>
        <dbReference type="EC" id="3.6.1.22"/>
    </reaction>
    <physiologicalReaction direction="left-to-right" evidence="9">
        <dbReference type="Rhea" id="RHEA:48869"/>
    </physiologicalReaction>
</comment>
<evidence type="ECO:0000256" key="7">
    <source>
        <dbReference type="ARBA" id="ARBA00047501"/>
    </source>
</evidence>
<dbReference type="PANTHER" id="PTHR11383">
    <property type="entry name" value="NUCLEOSIDE DIPHOSPHATE-LINKED MOIETY X MOTIF 13"/>
    <property type="match status" value="1"/>
</dbReference>
<dbReference type="PANTHER" id="PTHR11383:SF3">
    <property type="entry name" value="NAD(P)H PYROPHOSPHATASE NUDT13, MITOCHONDRIAL"/>
    <property type="match status" value="1"/>
</dbReference>
<dbReference type="Proteomes" id="UP000008143">
    <property type="component" value="Chromosome 7"/>
</dbReference>
<evidence type="ECO:0000256" key="8">
    <source>
        <dbReference type="ARBA" id="ARBA00049196"/>
    </source>
</evidence>
<dbReference type="HOGENOM" id="CLU_037162_0_0_1"/>
<dbReference type="CTD" id="25961"/>
<dbReference type="Gene3D" id="3.90.79.10">
    <property type="entry name" value="Nucleoside Triphosphate Pyrophosphohydrolase"/>
    <property type="match status" value="1"/>
</dbReference>
<sequence>MFCVGVAMIRPVTSTCARLSSSYVKHARYLFDLKENDDICRQALKSGSFYVFHNLSPFLRNTGNSYSFPAVSASELLRILIEHKMNERMMEKSVLIGCSDSCAAEFAIDLGSLERSRLERELCGKFTDLRKAALQLRLKDTPLMSQAQALLRWHESHQYCSKTGKPTQKNISGSKRVCHANGLIYYPQMSPVIITLVSHRKRCLLARQDSYPAGMYTALSGFCDIGETLEETVRREVAEEVGLEVESIRYSASQHWPFPNSSLMVACHATVRQDELCINAAEIESAKWFSLEEVEEALKWQKVPPKQEDGTVPIWVPPKIAIAHHLIQEWVQEQRAQLKHR</sequence>
<dbReference type="AlphaFoldDB" id="F7E3P1"/>
<evidence type="ECO:0000259" key="10">
    <source>
        <dbReference type="PROSITE" id="PS51462"/>
    </source>
</evidence>
<dbReference type="Pfam" id="PF09296">
    <property type="entry name" value="NUDIX-like"/>
    <property type="match status" value="1"/>
</dbReference>
<dbReference type="SUPFAM" id="SSF55811">
    <property type="entry name" value="Nudix"/>
    <property type="match status" value="1"/>
</dbReference>
<dbReference type="RefSeq" id="XP_002936012.1">
    <property type="nucleotide sequence ID" value="XM_002935966.5"/>
</dbReference>
<evidence type="ECO:0000256" key="1">
    <source>
        <dbReference type="ARBA" id="ARBA00001946"/>
    </source>
</evidence>
<keyword evidence="12" id="KW-1185">Reference proteome</keyword>
<feature type="domain" description="Nudix hydrolase" evidence="10">
    <location>
        <begin position="187"/>
        <end position="318"/>
    </location>
</feature>
<dbReference type="EC" id="3.6.1.22" evidence="2"/>
<keyword evidence="3" id="KW-0479">Metal-binding</keyword>
<dbReference type="CDD" id="cd03429">
    <property type="entry name" value="NUDIX_NADH_pyrophosphatase_Nudt13"/>
    <property type="match status" value="1"/>
</dbReference>
<comment type="catalytic activity">
    <reaction evidence="7">
        <text>NADPH + H2O = reduced beta-nicotinamide D-ribonucleotide + adenosine 2',5'-bisphosphate + 2 H(+)</text>
        <dbReference type="Rhea" id="RHEA:60820"/>
        <dbReference type="ChEBI" id="CHEBI:15377"/>
        <dbReference type="ChEBI" id="CHEBI:15378"/>
        <dbReference type="ChEBI" id="CHEBI:57783"/>
        <dbReference type="ChEBI" id="CHEBI:90832"/>
        <dbReference type="ChEBI" id="CHEBI:194156"/>
    </reaction>
    <physiologicalReaction direction="left-to-right" evidence="7">
        <dbReference type="Rhea" id="RHEA:60821"/>
    </physiologicalReaction>
</comment>
<dbReference type="Bgee" id="ENSXETG00000006153">
    <property type="expression patterns" value="Expressed in skeletal muscle tissue and 11 other cell types or tissues"/>
</dbReference>